<name>A0A1X6NHN1_9APHY</name>
<dbReference type="GeneID" id="36328729"/>
<keyword evidence="2" id="KW-1185">Reference proteome</keyword>
<dbReference type="STRING" id="670580.A0A1X6NHN1"/>
<reference evidence="1 2" key="1">
    <citation type="submission" date="2017-04" db="EMBL/GenBank/DDBJ databases">
        <title>Genome Sequence of the Model Brown-Rot Fungus Postia placenta SB12.</title>
        <authorList>
            <consortium name="DOE Joint Genome Institute"/>
            <person name="Gaskell J."/>
            <person name="Kersten P."/>
            <person name="Larrondo L.F."/>
            <person name="Canessa P."/>
            <person name="Martinez D."/>
            <person name="Hibbett D."/>
            <person name="Schmoll M."/>
            <person name="Kubicek C.P."/>
            <person name="Martinez A.T."/>
            <person name="Yadav J."/>
            <person name="Master E."/>
            <person name="Magnuson J.K."/>
            <person name="James T."/>
            <person name="Yaver D."/>
            <person name="Berka R."/>
            <person name="Labutti K."/>
            <person name="Lipzen A."/>
            <person name="Aerts A."/>
            <person name="Barry K."/>
            <person name="Henrissat B."/>
            <person name="Blanchette R."/>
            <person name="Grigoriev I."/>
            <person name="Cullen D."/>
        </authorList>
    </citation>
    <scope>NUCLEOTIDE SEQUENCE [LARGE SCALE GENOMIC DNA]</scope>
    <source>
        <strain evidence="1 2">MAD-698-R-SB12</strain>
    </source>
</reference>
<dbReference type="OrthoDB" id="2798026at2759"/>
<protein>
    <submittedName>
        <fullName evidence="1">Uncharacterized protein</fullName>
    </submittedName>
</protein>
<dbReference type="EMBL" id="KZ110591">
    <property type="protein sequence ID" value="OSX68030.1"/>
    <property type="molecule type" value="Genomic_DNA"/>
</dbReference>
<accession>A0A1X6NHN1</accession>
<evidence type="ECO:0000313" key="2">
    <source>
        <dbReference type="Proteomes" id="UP000194127"/>
    </source>
</evidence>
<proteinExistence type="predicted"/>
<dbReference type="RefSeq" id="XP_024344824.1">
    <property type="nucleotide sequence ID" value="XM_024483780.1"/>
</dbReference>
<organism evidence="1 2">
    <name type="scientific">Postia placenta MAD-698-R-SB12</name>
    <dbReference type="NCBI Taxonomy" id="670580"/>
    <lineage>
        <taxon>Eukaryota</taxon>
        <taxon>Fungi</taxon>
        <taxon>Dikarya</taxon>
        <taxon>Basidiomycota</taxon>
        <taxon>Agaricomycotina</taxon>
        <taxon>Agaricomycetes</taxon>
        <taxon>Polyporales</taxon>
        <taxon>Adustoporiaceae</taxon>
        <taxon>Rhodonia</taxon>
    </lineage>
</organism>
<gene>
    <name evidence="1" type="ORF">POSPLADRAFT_1128843</name>
</gene>
<sequence length="116" mass="12964">ILISIKPKVNDSRRRTWSSICTELQQLASLAESITRQRPRSNKEWAHIADTLDREGKTGVELWNASARIREANDDESLAVSAALRLAGFRLVEAGLQQKPDVESAPFHSLCDARSH</sequence>
<feature type="non-terminal residue" evidence="1">
    <location>
        <position position="1"/>
    </location>
</feature>
<evidence type="ECO:0000313" key="1">
    <source>
        <dbReference type="EMBL" id="OSX68030.1"/>
    </source>
</evidence>
<dbReference type="AlphaFoldDB" id="A0A1X6NHN1"/>
<dbReference type="Proteomes" id="UP000194127">
    <property type="component" value="Unassembled WGS sequence"/>
</dbReference>